<name>A0A7R9KX19_9ACAR</name>
<dbReference type="EC" id="2.7.1.11" evidence="4"/>
<keyword evidence="7" id="KW-0808">Transferase</keyword>
<dbReference type="GO" id="GO:0048029">
    <property type="term" value="F:monosaccharide binding"/>
    <property type="evidence" value="ECO:0007669"/>
    <property type="project" value="TreeGrafter"/>
</dbReference>
<comment type="cofactor">
    <cofactor evidence="1">
        <name>Mg(2+)</name>
        <dbReference type="ChEBI" id="CHEBI:18420"/>
    </cofactor>
</comment>
<dbReference type="GO" id="GO:0016208">
    <property type="term" value="F:AMP binding"/>
    <property type="evidence" value="ECO:0007669"/>
    <property type="project" value="TreeGrafter"/>
</dbReference>
<dbReference type="GO" id="GO:0030388">
    <property type="term" value="P:fructose 1,6-bisphosphate metabolic process"/>
    <property type="evidence" value="ECO:0007669"/>
    <property type="project" value="TreeGrafter"/>
</dbReference>
<dbReference type="GO" id="GO:0042802">
    <property type="term" value="F:identical protein binding"/>
    <property type="evidence" value="ECO:0007669"/>
    <property type="project" value="TreeGrafter"/>
</dbReference>
<dbReference type="PANTHER" id="PTHR13697">
    <property type="entry name" value="PHOSPHOFRUCTOKINASE"/>
    <property type="match status" value="1"/>
</dbReference>
<dbReference type="InterPro" id="IPR035966">
    <property type="entry name" value="PKF_sf"/>
</dbReference>
<dbReference type="EMBL" id="CAJPIZ010008857">
    <property type="protein sequence ID" value="CAG2111425.1"/>
    <property type="molecule type" value="Genomic_DNA"/>
</dbReference>
<dbReference type="PRINTS" id="PR00476">
    <property type="entry name" value="PHFRCTKINASE"/>
</dbReference>
<dbReference type="GO" id="GO:0005945">
    <property type="term" value="C:6-phosphofructokinase complex"/>
    <property type="evidence" value="ECO:0007669"/>
    <property type="project" value="TreeGrafter"/>
</dbReference>
<evidence type="ECO:0000256" key="6">
    <source>
        <dbReference type="ARBA" id="ARBA00022533"/>
    </source>
</evidence>
<evidence type="ECO:0000256" key="5">
    <source>
        <dbReference type="ARBA" id="ARBA00022490"/>
    </source>
</evidence>
<keyword evidence="11" id="KW-0067">ATP-binding</keyword>
<dbReference type="InterPro" id="IPR009161">
    <property type="entry name" value="6-Pfructokinase_euk"/>
</dbReference>
<evidence type="ECO:0000256" key="13">
    <source>
        <dbReference type="ARBA" id="ARBA00023152"/>
    </source>
</evidence>
<evidence type="ECO:0000256" key="4">
    <source>
        <dbReference type="ARBA" id="ARBA00012055"/>
    </source>
</evidence>
<dbReference type="InterPro" id="IPR022953">
    <property type="entry name" value="ATP_PFK"/>
</dbReference>
<dbReference type="InterPro" id="IPR015912">
    <property type="entry name" value="Phosphofructokinase_CS"/>
</dbReference>
<keyword evidence="10" id="KW-0418">Kinase</keyword>
<keyword evidence="9" id="KW-0547">Nucleotide-binding</keyword>
<dbReference type="SUPFAM" id="SSF53784">
    <property type="entry name" value="Phosphofructokinase"/>
    <property type="match status" value="2"/>
</dbReference>
<comment type="pathway">
    <text evidence="3">Carbohydrate degradation; glycolysis; D-glyceraldehyde 3-phosphate and glycerone phosphate from D-glucose: step 3/4.</text>
</comment>
<evidence type="ECO:0000256" key="9">
    <source>
        <dbReference type="ARBA" id="ARBA00022741"/>
    </source>
</evidence>
<accession>A0A7R9KX19</accession>
<keyword evidence="12" id="KW-0460">Magnesium</keyword>
<dbReference type="InterPro" id="IPR000023">
    <property type="entry name" value="Phosphofructokinase_dom"/>
</dbReference>
<gene>
    <name evidence="16" type="ORF">OSB1V03_LOCUS11406</name>
</gene>
<comment type="subcellular location">
    <subcellularLocation>
        <location evidence="2">Cytoplasm</location>
    </subcellularLocation>
</comment>
<dbReference type="Gene3D" id="3.40.50.450">
    <property type="match status" value="2"/>
</dbReference>
<reference evidence="16" key="1">
    <citation type="submission" date="2020-11" db="EMBL/GenBank/DDBJ databases">
        <authorList>
            <person name="Tran Van P."/>
        </authorList>
    </citation>
    <scope>NUCLEOTIDE SEQUENCE</scope>
</reference>
<evidence type="ECO:0000256" key="14">
    <source>
        <dbReference type="ARBA" id="ARBA00048070"/>
    </source>
</evidence>
<dbReference type="GO" id="GO:0003872">
    <property type="term" value="F:6-phosphofructokinase activity"/>
    <property type="evidence" value="ECO:0007669"/>
    <property type="project" value="UniProtKB-EC"/>
</dbReference>
<dbReference type="GO" id="GO:0005524">
    <property type="term" value="F:ATP binding"/>
    <property type="evidence" value="ECO:0007669"/>
    <property type="project" value="UniProtKB-KW"/>
</dbReference>
<organism evidence="16">
    <name type="scientific">Medioppia subpectinata</name>
    <dbReference type="NCBI Taxonomy" id="1979941"/>
    <lineage>
        <taxon>Eukaryota</taxon>
        <taxon>Metazoa</taxon>
        <taxon>Ecdysozoa</taxon>
        <taxon>Arthropoda</taxon>
        <taxon>Chelicerata</taxon>
        <taxon>Arachnida</taxon>
        <taxon>Acari</taxon>
        <taxon>Acariformes</taxon>
        <taxon>Sarcoptiformes</taxon>
        <taxon>Oribatida</taxon>
        <taxon>Brachypylina</taxon>
        <taxon>Oppioidea</taxon>
        <taxon>Oppiidae</taxon>
        <taxon>Medioppia</taxon>
    </lineage>
</organism>
<keyword evidence="17" id="KW-1185">Reference proteome</keyword>
<evidence type="ECO:0000313" key="17">
    <source>
        <dbReference type="Proteomes" id="UP000759131"/>
    </source>
</evidence>
<feature type="domain" description="Phosphofructokinase" evidence="15">
    <location>
        <begin position="386"/>
        <end position="633"/>
    </location>
</feature>
<dbReference type="AlphaFoldDB" id="A0A7R9KX19"/>
<dbReference type="UniPathway" id="UPA00109">
    <property type="reaction ID" value="UER00182"/>
</dbReference>
<dbReference type="GO" id="GO:0061621">
    <property type="term" value="P:canonical glycolysis"/>
    <property type="evidence" value="ECO:0007669"/>
    <property type="project" value="TreeGrafter"/>
</dbReference>
<dbReference type="GO" id="GO:0046872">
    <property type="term" value="F:metal ion binding"/>
    <property type="evidence" value="ECO:0007669"/>
    <property type="project" value="UniProtKB-KW"/>
</dbReference>
<sequence length="637" mass="70232">KLVSIGVLTSGGDSQGMNAVIRAVVRMGLYNKFKVYLIYEGYNGLIFGDHNYIEEANLFSVDHIIHMGGTIIGSSRCPQFRQIEGRITAALSLISRNITNLVVIGGDGSLTGADLLQQEWTEILNTLVQRNKITEEMKARNSRLNIIGIVGSIDNDFCQTEITTGADTALHRIVESVDAIATTATSHQRAMIIEVMGRNCGYLALVSALAVEATFTFFPESPPDNNWPEFLVQKIENERKNGRRLNIIIISEGALDMNGQQITAKMVQNVISNKTKRDVRITILGHIQRGGLTSAYDRILGSRMGATAVQESQQMAESCVLTMSGNKIIKKSLIETVKQTRSIATAMQNKEWSKCVELRGYSFGRNFQTLKSIYGIYNSDKMNGHKIAVIQVGEPSPGMNASILGFVRHIIINENTAIGIQDGFDGLISGKYSAMKWSDVNGWTSQSGALMGTSKVPADITDQHIECVVKYFTDFQISGFLIIGGFRAFQLALKLIECRNKYTALKIPIAIIPATIDNNIPGTDFSLGTDSTLNKITNLCTDIIVSLKGTKRRLFIININSDYCGYLTILSALASGADYCYAYECDFTIDSVRRDANNIKNKMLSQDTNRLILVNCMANTKLKTKTITEIYTEEGKD</sequence>
<evidence type="ECO:0000313" key="16">
    <source>
        <dbReference type="EMBL" id="CAD7630995.1"/>
    </source>
</evidence>
<feature type="non-terminal residue" evidence="16">
    <location>
        <position position="637"/>
    </location>
</feature>
<protein>
    <recommendedName>
        <fullName evidence="4">6-phosphofructokinase</fullName>
        <ecNumber evidence="4">2.7.1.11</ecNumber>
    </recommendedName>
</protein>
<dbReference type="EMBL" id="OC863432">
    <property type="protein sequence ID" value="CAD7630995.1"/>
    <property type="molecule type" value="Genomic_DNA"/>
</dbReference>
<dbReference type="OrthoDB" id="537915at2759"/>
<proteinExistence type="predicted"/>
<dbReference type="Pfam" id="PF00365">
    <property type="entry name" value="PFK"/>
    <property type="match status" value="2"/>
</dbReference>
<evidence type="ECO:0000256" key="7">
    <source>
        <dbReference type="ARBA" id="ARBA00022679"/>
    </source>
</evidence>
<dbReference type="Gene3D" id="3.40.50.460">
    <property type="entry name" value="Phosphofructokinase domain"/>
    <property type="match status" value="2"/>
</dbReference>
<evidence type="ECO:0000256" key="2">
    <source>
        <dbReference type="ARBA" id="ARBA00004496"/>
    </source>
</evidence>
<keyword evidence="6" id="KW-0021">Allosteric enzyme</keyword>
<evidence type="ECO:0000256" key="8">
    <source>
        <dbReference type="ARBA" id="ARBA00022723"/>
    </source>
</evidence>
<keyword evidence="13" id="KW-0324">Glycolysis</keyword>
<dbReference type="FunFam" id="3.40.50.460:FF:000002">
    <property type="entry name" value="ATP-dependent 6-phosphofructokinase"/>
    <property type="match status" value="1"/>
</dbReference>
<comment type="catalytic activity">
    <reaction evidence="14">
        <text>beta-D-fructose 6-phosphate + ATP = beta-D-fructose 1,6-bisphosphate + ADP + H(+)</text>
        <dbReference type="Rhea" id="RHEA:16109"/>
        <dbReference type="ChEBI" id="CHEBI:15378"/>
        <dbReference type="ChEBI" id="CHEBI:30616"/>
        <dbReference type="ChEBI" id="CHEBI:32966"/>
        <dbReference type="ChEBI" id="CHEBI:57634"/>
        <dbReference type="ChEBI" id="CHEBI:456216"/>
        <dbReference type="EC" id="2.7.1.11"/>
    </reaction>
</comment>
<feature type="domain" description="Phosphofructokinase" evidence="15">
    <location>
        <begin position="5"/>
        <end position="310"/>
    </location>
</feature>
<dbReference type="Proteomes" id="UP000759131">
    <property type="component" value="Unassembled WGS sequence"/>
</dbReference>
<keyword evidence="8" id="KW-0479">Metal-binding</keyword>
<dbReference type="NCBIfam" id="TIGR02478">
    <property type="entry name" value="6PF1K_euk"/>
    <property type="match status" value="1"/>
</dbReference>
<dbReference type="GO" id="GO:0006002">
    <property type="term" value="P:fructose 6-phosphate metabolic process"/>
    <property type="evidence" value="ECO:0007669"/>
    <property type="project" value="InterPro"/>
</dbReference>
<evidence type="ECO:0000256" key="3">
    <source>
        <dbReference type="ARBA" id="ARBA00004679"/>
    </source>
</evidence>
<dbReference type="GO" id="GO:0070095">
    <property type="term" value="F:fructose-6-phosphate binding"/>
    <property type="evidence" value="ECO:0007669"/>
    <property type="project" value="TreeGrafter"/>
</dbReference>
<evidence type="ECO:0000256" key="11">
    <source>
        <dbReference type="ARBA" id="ARBA00022840"/>
    </source>
</evidence>
<evidence type="ECO:0000256" key="12">
    <source>
        <dbReference type="ARBA" id="ARBA00022842"/>
    </source>
</evidence>
<keyword evidence="5" id="KW-0963">Cytoplasm</keyword>
<feature type="non-terminal residue" evidence="16">
    <location>
        <position position="1"/>
    </location>
</feature>
<evidence type="ECO:0000256" key="10">
    <source>
        <dbReference type="ARBA" id="ARBA00022777"/>
    </source>
</evidence>
<dbReference type="PANTHER" id="PTHR13697:SF4">
    <property type="entry name" value="ATP-DEPENDENT 6-PHOSPHOFRUCTOKINASE"/>
    <property type="match status" value="1"/>
</dbReference>
<dbReference type="PROSITE" id="PS00433">
    <property type="entry name" value="PHOSPHOFRUCTOKINASE"/>
    <property type="match status" value="1"/>
</dbReference>
<evidence type="ECO:0000259" key="15">
    <source>
        <dbReference type="Pfam" id="PF00365"/>
    </source>
</evidence>
<evidence type="ECO:0000256" key="1">
    <source>
        <dbReference type="ARBA" id="ARBA00001946"/>
    </source>
</evidence>